<evidence type="ECO:0000256" key="2">
    <source>
        <dbReference type="SAM" id="MobiDB-lite"/>
    </source>
</evidence>
<feature type="compositionally biased region" description="Polar residues" evidence="2">
    <location>
        <begin position="70"/>
        <end position="81"/>
    </location>
</feature>
<organism evidence="3 4">
    <name type="scientific">Phyllosticta citriasiana</name>
    <dbReference type="NCBI Taxonomy" id="595635"/>
    <lineage>
        <taxon>Eukaryota</taxon>
        <taxon>Fungi</taxon>
        <taxon>Dikarya</taxon>
        <taxon>Ascomycota</taxon>
        <taxon>Pezizomycotina</taxon>
        <taxon>Dothideomycetes</taxon>
        <taxon>Dothideomycetes incertae sedis</taxon>
        <taxon>Botryosphaeriales</taxon>
        <taxon>Phyllostictaceae</taxon>
        <taxon>Phyllosticta</taxon>
    </lineage>
</organism>
<sequence>MARYRRSRNNSDNNGNNSTNSNYGNNGNNGSNRQQNSQQQQNNQQQNNQQQRNSQQQWNNQRQNNHAQNDQYGDQGQNIGSRRNNRNNPDNQQNYGQPSQFDPNWTSPHYKGNNPHHRNGNNNNNNNANANDNNNTSNNNGPQNNQEGRQRQRQNGNAPNSAQFADPQQQALHASWQRQQDDQRRRMVAEASELLQKEQRDFLASQVTPSAETILAFEAVKNLFRTQITRNLSASEAADKMQALQLVQSHFIQRPHPDDTTQPLLSTLVGYVVSWPTTVITDPQLIDRLGTTLDELETKLVLSVSQLSDGGLELLSGIQNNSEALRTPILTKQPGPPKQQYQTNNHVEDLLRRFDAWLKENGLTAVRVTSDSVYYRYTEPVEGPGYVRLEGHTNMAVDAATLRAAEHAYILWSAERQANEAVTSIKAATKSVLHNVARVHPEARKQLETFEKGLEAERAQVHHREMQAQLNFERQQREHLQRLEEHLEEQRRVFFGIDAGGNKQTKRAYIAPPTTTSIPAEANIGSRPDYASRLFSGLKTPVKPVDPTVPLAVKKPRDEKKQQFYPRFLHGSSLFRVENAAQTSPKVPAIKAGVIITLTTPSPTKTRCVLLRTCAGVSAPKAVKKVSFQAQPKARVDAVERWIEDAKTAGQGQGPWTEADSSDEEPTQKERGLAWGDVHPKKLFGEEGEDWSVLGETW</sequence>
<proteinExistence type="predicted"/>
<feature type="compositionally biased region" description="Basic and acidic residues" evidence="2">
    <location>
        <begin position="666"/>
        <end position="677"/>
    </location>
</feature>
<accession>A0ABR1KJ68</accession>
<name>A0ABR1KJ68_9PEZI</name>
<evidence type="ECO:0000313" key="3">
    <source>
        <dbReference type="EMBL" id="KAK7513837.1"/>
    </source>
</evidence>
<feature type="compositionally biased region" description="Low complexity" evidence="2">
    <location>
        <begin position="120"/>
        <end position="160"/>
    </location>
</feature>
<feature type="compositionally biased region" description="Low complexity" evidence="2">
    <location>
        <begin position="10"/>
        <end position="69"/>
    </location>
</feature>
<feature type="region of interest" description="Disordered" evidence="2">
    <location>
        <begin position="647"/>
        <end position="677"/>
    </location>
</feature>
<dbReference type="EMBL" id="JBBPHU010000009">
    <property type="protein sequence ID" value="KAK7513837.1"/>
    <property type="molecule type" value="Genomic_DNA"/>
</dbReference>
<protein>
    <submittedName>
        <fullName evidence="3">Uncharacterized protein</fullName>
    </submittedName>
</protein>
<feature type="region of interest" description="Disordered" evidence="2">
    <location>
        <begin position="1"/>
        <end position="185"/>
    </location>
</feature>
<evidence type="ECO:0000313" key="4">
    <source>
        <dbReference type="Proteomes" id="UP001363622"/>
    </source>
</evidence>
<feature type="coiled-coil region" evidence="1">
    <location>
        <begin position="456"/>
        <end position="493"/>
    </location>
</feature>
<dbReference type="Proteomes" id="UP001363622">
    <property type="component" value="Unassembled WGS sequence"/>
</dbReference>
<feature type="compositionally biased region" description="Polar residues" evidence="2">
    <location>
        <begin position="161"/>
        <end position="172"/>
    </location>
</feature>
<reference evidence="3 4" key="1">
    <citation type="submission" date="2024-04" db="EMBL/GenBank/DDBJ databases">
        <title>Phyllosticta paracitricarpa is synonymous to the EU quarantine fungus P. citricarpa based on phylogenomic analyses.</title>
        <authorList>
            <consortium name="Lawrence Berkeley National Laboratory"/>
            <person name="Van Ingen-Buijs V.A."/>
            <person name="Van Westerhoven A.C."/>
            <person name="Haridas S."/>
            <person name="Skiadas P."/>
            <person name="Martin F."/>
            <person name="Groenewald J.Z."/>
            <person name="Crous P.W."/>
            <person name="Seidl M.F."/>
        </authorList>
    </citation>
    <scope>NUCLEOTIDE SEQUENCE [LARGE SCALE GENOMIC DNA]</scope>
    <source>
        <strain evidence="3 4">CBS 123371</strain>
    </source>
</reference>
<comment type="caution">
    <text evidence="3">The sequence shown here is derived from an EMBL/GenBank/DDBJ whole genome shotgun (WGS) entry which is preliminary data.</text>
</comment>
<feature type="compositionally biased region" description="Polar residues" evidence="2">
    <location>
        <begin position="95"/>
        <end position="107"/>
    </location>
</feature>
<keyword evidence="4" id="KW-1185">Reference proteome</keyword>
<gene>
    <name evidence="3" type="ORF">IWZ03DRAFT_416677</name>
</gene>
<keyword evidence="1" id="KW-0175">Coiled coil</keyword>
<evidence type="ECO:0000256" key="1">
    <source>
        <dbReference type="SAM" id="Coils"/>
    </source>
</evidence>